<name>A0A399E2B6_9DEIN</name>
<dbReference type="Gene3D" id="3.90.1200.10">
    <property type="match status" value="1"/>
</dbReference>
<dbReference type="InterPro" id="IPR011009">
    <property type="entry name" value="Kinase-like_dom_sf"/>
</dbReference>
<feature type="domain" description="Aminoglycoside phosphotransferase" evidence="1">
    <location>
        <begin position="4"/>
        <end position="206"/>
    </location>
</feature>
<evidence type="ECO:0000259" key="1">
    <source>
        <dbReference type="Pfam" id="PF01636"/>
    </source>
</evidence>
<comment type="caution">
    <text evidence="2">The sequence shown here is derived from an EMBL/GenBank/DDBJ whole genome shotgun (WGS) entry which is preliminary data.</text>
</comment>
<dbReference type="InterPro" id="IPR002575">
    <property type="entry name" value="Aminoglycoside_PTrfase"/>
</dbReference>
<dbReference type="Pfam" id="PF01636">
    <property type="entry name" value="APH"/>
    <property type="match status" value="1"/>
</dbReference>
<protein>
    <recommendedName>
        <fullName evidence="1">Aminoglycoside phosphotransferase domain-containing protein</fullName>
    </recommendedName>
</protein>
<dbReference type="SUPFAM" id="SSF56112">
    <property type="entry name" value="Protein kinase-like (PK-like)"/>
    <property type="match status" value="1"/>
</dbReference>
<dbReference type="PANTHER" id="PTHR40086:SF1">
    <property type="entry name" value="CELL CYCLE REGULATOR CCRZ"/>
    <property type="match status" value="1"/>
</dbReference>
<organism evidence="2 3">
    <name type="scientific">Meiothermus taiwanensis</name>
    <dbReference type="NCBI Taxonomy" id="172827"/>
    <lineage>
        <taxon>Bacteria</taxon>
        <taxon>Thermotogati</taxon>
        <taxon>Deinococcota</taxon>
        <taxon>Deinococci</taxon>
        <taxon>Thermales</taxon>
        <taxon>Thermaceae</taxon>
        <taxon>Meiothermus</taxon>
    </lineage>
</organism>
<sequence length="267" mass="30342">MSLARLGQGREAEVFAWADGYVLKLLWPEFSQADAELEAQLTQQVWLLGVPSPRVEDVLEVEGRWGLVLEWIRGVPLTDYIQSNPERLGFAAQTLGALHRQLHQKAAGHLPSQREHLIQRIQACRLSEAERAALLQHLERLPDGTALCHGDFHPENVLMSEKGPYVVDWPNATRGNPLADIARTTLLMLHSVFPQDLPAREEILRQRRTFYQTYLEHYQSFSSLDMAQLQAWMPIVAAARLRENIPGEEPRLMQLIQEGLREYGASA</sequence>
<reference evidence="2 3" key="1">
    <citation type="submission" date="2018-08" db="EMBL/GenBank/DDBJ databases">
        <title>Meiothermus cateniformans JCM 15151 genome sequencing project.</title>
        <authorList>
            <person name="Da Costa M.S."/>
            <person name="Albuquerque L."/>
            <person name="Raposo P."/>
            <person name="Froufe H.J.C."/>
            <person name="Barroso C.S."/>
            <person name="Egas C."/>
        </authorList>
    </citation>
    <scope>NUCLEOTIDE SEQUENCE [LARGE SCALE GENOMIC DNA]</scope>
    <source>
        <strain evidence="2 3">JCM 15151</strain>
    </source>
</reference>
<gene>
    <name evidence="2" type="ORF">Mcate_01086</name>
</gene>
<dbReference type="RefSeq" id="WP_027887638.1">
    <property type="nucleotide sequence ID" value="NZ_JBHSXZ010000088.1"/>
</dbReference>
<dbReference type="AlphaFoldDB" id="A0A399E2B6"/>
<proteinExistence type="predicted"/>
<dbReference type="InterPro" id="IPR052077">
    <property type="entry name" value="CcrZ_PhaseVar_Mediator"/>
</dbReference>
<evidence type="ECO:0000313" key="3">
    <source>
        <dbReference type="Proteomes" id="UP000266089"/>
    </source>
</evidence>
<dbReference type="Proteomes" id="UP000266089">
    <property type="component" value="Unassembled WGS sequence"/>
</dbReference>
<accession>A0A399E2B6</accession>
<dbReference type="PANTHER" id="PTHR40086">
    <property type="entry name" value="PHOSPHOTRANSFERASE YTMP-RELATED"/>
    <property type="match status" value="1"/>
</dbReference>
<evidence type="ECO:0000313" key="2">
    <source>
        <dbReference type="EMBL" id="RIH77948.1"/>
    </source>
</evidence>
<dbReference type="EMBL" id="QWKX01000020">
    <property type="protein sequence ID" value="RIH77948.1"/>
    <property type="molecule type" value="Genomic_DNA"/>
</dbReference>
<dbReference type="OrthoDB" id="9800774at2"/>